<dbReference type="Proteomes" id="UP000681594">
    <property type="component" value="Unassembled WGS sequence"/>
</dbReference>
<evidence type="ECO:0000313" key="2">
    <source>
        <dbReference type="Proteomes" id="UP000681594"/>
    </source>
</evidence>
<dbReference type="RefSeq" id="WP_209380983.1">
    <property type="nucleotide sequence ID" value="NZ_JAGIZB010000020.1"/>
</dbReference>
<proteinExistence type="predicted"/>
<accession>A0ABS4AI62</accession>
<comment type="caution">
    <text evidence="1">The sequence shown here is derived from an EMBL/GenBank/DDBJ whole genome shotgun (WGS) entry which is preliminary data.</text>
</comment>
<evidence type="ECO:0000313" key="1">
    <source>
        <dbReference type="EMBL" id="MBP0446712.1"/>
    </source>
</evidence>
<keyword evidence="2" id="KW-1185">Reference proteome</keyword>
<name>A0ABS4AI62_9PROT</name>
<gene>
    <name evidence="1" type="ORF">J8J14_18200</name>
</gene>
<sequence>MTLEDILALRPSSGDSNTYRTALAKADLARKDLAVKAGELDRVRARGLLNVDDTTLLKAEQDAAAARLAVERIDALLPMIRDDLAKAEGAETLTELRAGAGAVQKAVAALETWQRTQFPKLTAIMAEGFRLEDEAKAERDAYLERVRGEYARPEVREAGPLGVEVPPMPGDLPRKYFPQWQLT</sequence>
<protein>
    <submittedName>
        <fullName evidence="1">Uncharacterized protein</fullName>
    </submittedName>
</protein>
<dbReference type="EMBL" id="JAGIZB010000020">
    <property type="protein sequence ID" value="MBP0446712.1"/>
    <property type="molecule type" value="Genomic_DNA"/>
</dbReference>
<organism evidence="1 2">
    <name type="scientific">Pararoseomonas baculiformis</name>
    <dbReference type="NCBI Taxonomy" id="2820812"/>
    <lineage>
        <taxon>Bacteria</taxon>
        <taxon>Pseudomonadati</taxon>
        <taxon>Pseudomonadota</taxon>
        <taxon>Alphaproteobacteria</taxon>
        <taxon>Acetobacterales</taxon>
        <taxon>Acetobacteraceae</taxon>
        <taxon>Pararoseomonas</taxon>
    </lineage>
</organism>
<reference evidence="1 2" key="1">
    <citation type="submission" date="2021-03" db="EMBL/GenBank/DDBJ databases">
        <authorList>
            <person name="So Y."/>
        </authorList>
    </citation>
    <scope>NUCLEOTIDE SEQUENCE [LARGE SCALE GENOMIC DNA]</scope>
    <source>
        <strain evidence="1 2">SSH11</strain>
    </source>
</reference>